<evidence type="ECO:0000313" key="4">
    <source>
        <dbReference type="Proteomes" id="UP000588051"/>
    </source>
</evidence>
<evidence type="ECO:0000256" key="1">
    <source>
        <dbReference type="SAM" id="Coils"/>
    </source>
</evidence>
<feature type="coiled-coil region" evidence="1">
    <location>
        <begin position="249"/>
        <end position="276"/>
    </location>
</feature>
<accession>A0A850QI66</accession>
<dbReference type="RefSeq" id="WP_176802359.1">
    <property type="nucleotide sequence ID" value="NZ_JABXYJ010000002.1"/>
</dbReference>
<dbReference type="Proteomes" id="UP000588051">
    <property type="component" value="Unassembled WGS sequence"/>
</dbReference>
<proteinExistence type="predicted"/>
<sequence>MNIILHDELRAYIDPLTEHEYAALERSLLTEGCRDALILWGDVLIDGHNRYAICQKHQLPFKTVQNGQFQNIEDVQLWMIENHLARRSVSDFQRGMLALRKKEILISRQQSVSQTVVTTSAPEPAEEVAPVLKTTQSRQEIARLAGISSHAVVQIEKIQRAAAPELVQAVRAGTISISAAAAIASLPEQEQASAVAGGRKELQQLARQAREKQREQKSPRKTPVSAPAGQDRAEIPREQIPEIPEQSEINHLRQKIQVLEEENTALHAQIQQLNLRLSAAASYATG</sequence>
<evidence type="ECO:0000256" key="2">
    <source>
        <dbReference type="SAM" id="MobiDB-lite"/>
    </source>
</evidence>
<dbReference type="SUPFAM" id="SSF109709">
    <property type="entry name" value="KorB DNA-binding domain-like"/>
    <property type="match status" value="1"/>
</dbReference>
<dbReference type="EMBL" id="JABXYJ010000002">
    <property type="protein sequence ID" value="NVO77093.1"/>
    <property type="molecule type" value="Genomic_DNA"/>
</dbReference>
<dbReference type="Gene3D" id="1.10.10.2830">
    <property type="match status" value="1"/>
</dbReference>
<reference evidence="3 4" key="1">
    <citation type="submission" date="2020-06" db="EMBL/GenBank/DDBJ databases">
        <authorList>
            <person name="Qiu C."/>
            <person name="Liu Z."/>
        </authorList>
    </citation>
    <scope>NUCLEOTIDE SEQUENCE [LARGE SCALE GENOMIC DNA]</scope>
    <source>
        <strain evidence="3 4">EM 1</strain>
    </source>
</reference>
<keyword evidence="4" id="KW-1185">Reference proteome</keyword>
<name>A0A850QI66_9BURK</name>
<feature type="compositionally biased region" description="Basic and acidic residues" evidence="2">
    <location>
        <begin position="231"/>
        <end position="240"/>
    </location>
</feature>
<comment type="caution">
    <text evidence="3">The sequence shown here is derived from an EMBL/GenBank/DDBJ whole genome shotgun (WGS) entry which is preliminary data.</text>
</comment>
<keyword evidence="1" id="KW-0175">Coiled coil</keyword>
<evidence type="ECO:0000313" key="3">
    <source>
        <dbReference type="EMBL" id="NVO77093.1"/>
    </source>
</evidence>
<protein>
    <recommendedName>
        <fullName evidence="5">Plasmid replication/partition related protein</fullName>
    </recommendedName>
</protein>
<feature type="region of interest" description="Disordered" evidence="2">
    <location>
        <begin position="210"/>
        <end position="245"/>
    </location>
</feature>
<dbReference type="AlphaFoldDB" id="A0A850QI66"/>
<evidence type="ECO:0008006" key="5">
    <source>
        <dbReference type="Google" id="ProtNLM"/>
    </source>
</evidence>
<organism evidence="3 4">
    <name type="scientific">Undibacterium oligocarboniphilum</name>
    <dbReference type="NCBI Taxonomy" id="666702"/>
    <lineage>
        <taxon>Bacteria</taxon>
        <taxon>Pseudomonadati</taxon>
        <taxon>Pseudomonadota</taxon>
        <taxon>Betaproteobacteria</taxon>
        <taxon>Burkholderiales</taxon>
        <taxon>Oxalobacteraceae</taxon>
        <taxon>Undibacterium</taxon>
    </lineage>
</organism>
<gene>
    <name evidence="3" type="ORF">HV832_04530</name>
</gene>